<keyword evidence="3" id="KW-0732">Signal</keyword>
<dbReference type="Pfam" id="PF12762">
    <property type="entry name" value="DDE_Tnp_IS1595"/>
    <property type="match status" value="1"/>
</dbReference>
<dbReference type="EMBL" id="LSRX01000217">
    <property type="protein sequence ID" value="OLQ04152.1"/>
    <property type="molecule type" value="Genomic_DNA"/>
</dbReference>
<evidence type="ECO:0000259" key="4">
    <source>
        <dbReference type="Pfam" id="PF12762"/>
    </source>
</evidence>
<organism evidence="5 6">
    <name type="scientific">Symbiodinium microadriaticum</name>
    <name type="common">Dinoflagellate</name>
    <name type="synonym">Zooxanthella microadriatica</name>
    <dbReference type="NCBI Taxonomy" id="2951"/>
    <lineage>
        <taxon>Eukaryota</taxon>
        <taxon>Sar</taxon>
        <taxon>Alveolata</taxon>
        <taxon>Dinophyceae</taxon>
        <taxon>Suessiales</taxon>
        <taxon>Symbiodiniaceae</taxon>
        <taxon>Symbiodinium</taxon>
    </lineage>
</organism>
<feature type="transmembrane region" description="Helical" evidence="2">
    <location>
        <begin position="801"/>
        <end position="823"/>
    </location>
</feature>
<evidence type="ECO:0000313" key="5">
    <source>
        <dbReference type="EMBL" id="OLQ04152.1"/>
    </source>
</evidence>
<feature type="coiled-coil region" evidence="1">
    <location>
        <begin position="293"/>
        <end position="386"/>
    </location>
</feature>
<evidence type="ECO:0000256" key="2">
    <source>
        <dbReference type="SAM" id="Phobius"/>
    </source>
</evidence>
<keyword evidence="2" id="KW-0812">Transmembrane</keyword>
<dbReference type="InterPro" id="IPR024445">
    <property type="entry name" value="Tnp_ISXO2-like"/>
</dbReference>
<protein>
    <recommendedName>
        <fullName evidence="4">ISXO2-like transposase domain-containing protein</fullName>
    </recommendedName>
</protein>
<keyword evidence="1" id="KW-0175">Coiled coil</keyword>
<keyword evidence="6" id="KW-1185">Reference proteome</keyword>
<accession>A0A1Q9E9R1</accession>
<name>A0A1Q9E9R1_SYMMI</name>
<keyword evidence="2" id="KW-0472">Membrane</keyword>
<feature type="coiled-coil region" evidence="1">
    <location>
        <begin position="453"/>
        <end position="487"/>
    </location>
</feature>
<feature type="signal peptide" evidence="3">
    <location>
        <begin position="1"/>
        <end position="35"/>
    </location>
</feature>
<evidence type="ECO:0000313" key="6">
    <source>
        <dbReference type="Proteomes" id="UP000186817"/>
    </source>
</evidence>
<gene>
    <name evidence="5" type="ORF">AK812_SmicGene12818</name>
</gene>
<sequence length="905" mass="104850">MPNCEECAAKLWNGNKRAFWFLVWLELLILPRCCSRGHEWKFSNGDDNEDGSYCHLHCTARLQEVFPASEEADEKAPTHKRCNYKKTWRNQGDLPYYLPASMTPSQKQATLKREIETHVLPGSLIFTDRHKSYHFLGRRQSQYVHRAVNHKAGEFSRMERIFGQDINVTTNAVEGLFGRLKKYLRQREYLRIGKRAYGEALAEFLWRQRCSAFRLEPFYNLLREIKVWQDAHPRKLCPIPPYQSRQKQGNMKEKSLSHQLCSEKRNAREYDVVNVTCDSCGVLAAGKGRISPGEAEQARLQQLREEKERLARLQQLREEKERLLREQAKQTRLQQLREEKERLLQEQAEQTRLEQLRLEAKEQLLKEQAEQTRLEKERLMQQQAEQARLPELRQAAPKPSITCGTQATDTLIDHNSQPSSQPIFPAADRMSPGEETIDRALRDEESMQIQRALSREALEEEQAVLKLKELQAQEARDAEEMAKLEARMQQRQLESQAQAKAALLARSRGATKQKPLRDFVLKCYKQNDYEGSKESRLNKVKGAMQYCTRHKLTKRCKYTNEEKFLVELEDKVDDELMTRLKLEEEMSAISGDLKDDDPVFAFNLPAALEDDDQGLPASSAGSKKVVLEEWPEILEDNLSLRIKKFNDHAVKRKGVFKHTEERLLEEKCAGHEKLGGRDLVDDFVTSFIASLWMSVAQGLVLVRFTLPMLAVLEICLFRPGAQEDGDDYDDWQVVPVVRAWRAGAMVTFLLCTLSLGSWLWYSFGNARATTELPVVPSEVGLRDMMILLMDGFVEQGLKHRASITTMVFCMMFCTIVILLHFCWKARRTEREQAKELVELQKLCDALWAEQRSDKERMRKLAEEATVLSQENAFLQMRYYEQDNVARIPREICVTDRGSSECVEKT</sequence>
<feature type="transmembrane region" description="Helical" evidence="2">
    <location>
        <begin position="742"/>
        <end position="761"/>
    </location>
</feature>
<dbReference type="Proteomes" id="UP000186817">
    <property type="component" value="Unassembled WGS sequence"/>
</dbReference>
<evidence type="ECO:0000256" key="3">
    <source>
        <dbReference type="SAM" id="SignalP"/>
    </source>
</evidence>
<feature type="domain" description="ISXO2-like transposase" evidence="4">
    <location>
        <begin position="100"/>
        <end position="207"/>
    </location>
</feature>
<dbReference type="OrthoDB" id="420101at2759"/>
<reference evidence="5 6" key="1">
    <citation type="submission" date="2016-02" db="EMBL/GenBank/DDBJ databases">
        <title>Genome analysis of coral dinoflagellate symbionts highlights evolutionary adaptations to a symbiotic lifestyle.</title>
        <authorList>
            <person name="Aranda M."/>
            <person name="Li Y."/>
            <person name="Liew Y.J."/>
            <person name="Baumgarten S."/>
            <person name="Simakov O."/>
            <person name="Wilson M."/>
            <person name="Piel J."/>
            <person name="Ashoor H."/>
            <person name="Bougouffa S."/>
            <person name="Bajic V.B."/>
            <person name="Ryu T."/>
            <person name="Ravasi T."/>
            <person name="Bayer T."/>
            <person name="Micklem G."/>
            <person name="Kim H."/>
            <person name="Bhak J."/>
            <person name="Lajeunesse T.C."/>
            <person name="Voolstra C.R."/>
        </authorList>
    </citation>
    <scope>NUCLEOTIDE SEQUENCE [LARGE SCALE GENOMIC DNA]</scope>
    <source>
        <strain evidence="5 6">CCMP2467</strain>
    </source>
</reference>
<comment type="caution">
    <text evidence="5">The sequence shown here is derived from an EMBL/GenBank/DDBJ whole genome shotgun (WGS) entry which is preliminary data.</text>
</comment>
<proteinExistence type="predicted"/>
<keyword evidence="2" id="KW-1133">Transmembrane helix</keyword>
<dbReference type="AlphaFoldDB" id="A0A1Q9E9R1"/>
<evidence type="ECO:0000256" key="1">
    <source>
        <dbReference type="SAM" id="Coils"/>
    </source>
</evidence>
<feature type="chain" id="PRO_5010305236" description="ISXO2-like transposase domain-containing protein" evidence="3">
    <location>
        <begin position="36"/>
        <end position="905"/>
    </location>
</feature>